<reference evidence="3" key="1">
    <citation type="submission" date="2022-11" db="UniProtKB">
        <authorList>
            <consortium name="WormBaseParasite"/>
        </authorList>
    </citation>
    <scope>IDENTIFICATION</scope>
</reference>
<dbReference type="PANTHER" id="PTHR22989:SF3">
    <property type="entry name" value="METHYLTRANSFERASE FKBM DOMAIN-CONTAINING PROTEIN"/>
    <property type="match status" value="1"/>
</dbReference>
<evidence type="ECO:0000313" key="3">
    <source>
        <dbReference type="WBParaSite" id="nRc.2.0.1.t00875-RA"/>
    </source>
</evidence>
<dbReference type="Gene3D" id="3.40.50.150">
    <property type="entry name" value="Vaccinia Virus protein VP39"/>
    <property type="match status" value="1"/>
</dbReference>
<accession>A0A915HGX4</accession>
<keyword evidence="2" id="KW-1185">Reference proteome</keyword>
<dbReference type="Pfam" id="PF05050">
    <property type="entry name" value="Methyltransf_21"/>
    <property type="match status" value="1"/>
</dbReference>
<name>A0A915HGX4_ROMCU</name>
<dbReference type="InterPro" id="IPR029063">
    <property type="entry name" value="SAM-dependent_MTases_sf"/>
</dbReference>
<evidence type="ECO:0000313" key="2">
    <source>
        <dbReference type="Proteomes" id="UP000887565"/>
    </source>
</evidence>
<feature type="domain" description="Methyltransferase FkbM" evidence="1">
    <location>
        <begin position="36"/>
        <end position="133"/>
    </location>
</feature>
<dbReference type="AlphaFoldDB" id="A0A915HGX4"/>
<evidence type="ECO:0000259" key="1">
    <source>
        <dbReference type="Pfam" id="PF05050"/>
    </source>
</evidence>
<dbReference type="PANTHER" id="PTHR22989">
    <property type="entry name" value="UNCHARACTERIZED DUF13 C.ELEGANS"/>
    <property type="match status" value="1"/>
</dbReference>
<dbReference type="SUPFAM" id="SSF53335">
    <property type="entry name" value="S-adenosyl-L-methionine-dependent methyltransferases"/>
    <property type="match status" value="1"/>
</dbReference>
<dbReference type="InterPro" id="IPR006342">
    <property type="entry name" value="FkbM_mtfrase"/>
</dbReference>
<dbReference type="Proteomes" id="UP000887565">
    <property type="component" value="Unplaced"/>
</dbReference>
<sequence>IGEDIEAERKVKAYFPNCTFVGADPIYKSGKIYEEIGHFLNVAVTDKNGTVTASVYENQNYQDKNVQSIDFYSILQYMNSSNIDFFFLDAEGAEYPIFPLLKRNLLNNFKICQISVEIHGFAAQYRMTVEKFRDQMFDLLENSNYLPIFGQLMFNDAFNRMFWNPTTWISEVTACWHRAPLAFMGMAKTEYIPKADWCIQFTRPGIAEGGVD</sequence>
<protein>
    <submittedName>
        <fullName evidence="3">Methyltransferase FkbM domain-containing protein</fullName>
    </submittedName>
</protein>
<dbReference type="WBParaSite" id="nRc.2.0.1.t00875-RA">
    <property type="protein sequence ID" value="nRc.2.0.1.t00875-RA"/>
    <property type="gene ID" value="nRc.2.0.1.g00875"/>
</dbReference>
<organism evidence="2 3">
    <name type="scientific">Romanomermis culicivorax</name>
    <name type="common">Nematode worm</name>
    <dbReference type="NCBI Taxonomy" id="13658"/>
    <lineage>
        <taxon>Eukaryota</taxon>
        <taxon>Metazoa</taxon>
        <taxon>Ecdysozoa</taxon>
        <taxon>Nematoda</taxon>
        <taxon>Enoplea</taxon>
        <taxon>Dorylaimia</taxon>
        <taxon>Mermithida</taxon>
        <taxon>Mermithoidea</taxon>
        <taxon>Mermithidae</taxon>
        <taxon>Romanomermis</taxon>
    </lineage>
</organism>
<proteinExistence type="predicted"/>